<dbReference type="RefSeq" id="WP_129237624.1">
    <property type="nucleotide sequence ID" value="NZ_CP035464.1"/>
</dbReference>
<dbReference type="Pfam" id="PF02498">
    <property type="entry name" value="Bro-N"/>
    <property type="match status" value="1"/>
</dbReference>
<sequence length="251" mass="28537">MNSELTFNFEGENIVALDVNTVEPVFIASPVAKKLGYESAKDMLRSLDDDEKGRHIVPTPGGPQEMSVITLPGLIHALNNRRPGAVKDETVRNMIIRFQRWVNHEVIPQIIHTGRYQSESMRITAHEEHMNRLSLLQLAKGIVHPDYLEAKARIVIADEFGELPEIDPGRRPLTVADYLKEKGLSDAELKSTQSVFGKKLKHAYRDKYGHDPMKTDIEVKGRIRTVYAYTEADRLMFDTVYTSMQEHRLAA</sequence>
<dbReference type="InterPro" id="IPR003497">
    <property type="entry name" value="BRO_N_domain"/>
</dbReference>
<dbReference type="AlphaFoldDB" id="A0A4P6DWP6"/>
<gene>
    <name evidence="2" type="ORF">ESN35_06695</name>
</gene>
<reference evidence="2 3" key="1">
    <citation type="submission" date="2019-01" db="EMBL/GenBank/DDBJ databases">
        <title>Complete genome sequence of Bifidobacterium gallinarum CACC 514.</title>
        <authorList>
            <person name="Jung M."/>
        </authorList>
    </citation>
    <scope>NUCLEOTIDE SEQUENCE [LARGE SCALE GENOMIC DNA]</scope>
    <source>
        <strain evidence="2 3">CACC 514</strain>
    </source>
</reference>
<dbReference type="PANTHER" id="PTHR36180">
    <property type="entry name" value="DNA-BINDING PROTEIN-RELATED-RELATED"/>
    <property type="match status" value="1"/>
</dbReference>
<dbReference type="KEGG" id="bgx:ESN35_06695"/>
<evidence type="ECO:0000313" key="2">
    <source>
        <dbReference type="EMBL" id="QAY33124.1"/>
    </source>
</evidence>
<dbReference type="PANTHER" id="PTHR36180:SF2">
    <property type="entry name" value="BRO FAMILY PROTEIN"/>
    <property type="match status" value="1"/>
</dbReference>
<evidence type="ECO:0000259" key="1">
    <source>
        <dbReference type="PROSITE" id="PS51750"/>
    </source>
</evidence>
<feature type="domain" description="Bro-N" evidence="1">
    <location>
        <begin position="1"/>
        <end position="114"/>
    </location>
</feature>
<dbReference type="SMART" id="SM01040">
    <property type="entry name" value="Bro-N"/>
    <property type="match status" value="1"/>
</dbReference>
<accession>A0A4P6DWP6</accession>
<evidence type="ECO:0000313" key="3">
    <source>
        <dbReference type="Proteomes" id="UP000293589"/>
    </source>
</evidence>
<proteinExistence type="predicted"/>
<dbReference type="PROSITE" id="PS51750">
    <property type="entry name" value="BRO_N"/>
    <property type="match status" value="1"/>
</dbReference>
<name>A0A4P6DWP6_9BIFI</name>
<dbReference type="Proteomes" id="UP000293589">
    <property type="component" value="Chromosome"/>
</dbReference>
<dbReference type="EMBL" id="CP035464">
    <property type="protein sequence ID" value="QAY33124.1"/>
    <property type="molecule type" value="Genomic_DNA"/>
</dbReference>
<organism evidence="2 3">
    <name type="scientific">Bifidobacterium pullorum subsp. gallinarum</name>
    <dbReference type="NCBI Taxonomy" id="78344"/>
    <lineage>
        <taxon>Bacteria</taxon>
        <taxon>Bacillati</taxon>
        <taxon>Actinomycetota</taxon>
        <taxon>Actinomycetes</taxon>
        <taxon>Bifidobacteriales</taxon>
        <taxon>Bifidobacteriaceae</taxon>
        <taxon>Bifidobacterium</taxon>
    </lineage>
</organism>
<protein>
    <recommendedName>
        <fullName evidence="1">Bro-N domain-containing protein</fullName>
    </recommendedName>
</protein>